<dbReference type="Gene3D" id="2.60.120.1390">
    <property type="match status" value="1"/>
</dbReference>
<evidence type="ECO:0000313" key="3">
    <source>
        <dbReference type="Proteomes" id="UP000033648"/>
    </source>
</evidence>
<comment type="caution">
    <text evidence="2">The sequence shown here is derived from an EMBL/GenBank/DDBJ whole genome shotgun (WGS) entry which is preliminary data.</text>
</comment>
<evidence type="ECO:0008006" key="4">
    <source>
        <dbReference type="Google" id="ProtNLM"/>
    </source>
</evidence>
<evidence type="ECO:0000313" key="2">
    <source>
        <dbReference type="EMBL" id="KJY52441.1"/>
    </source>
</evidence>
<organism evidence="2 3">
    <name type="scientific">Bifidobacterium asteroides</name>
    <dbReference type="NCBI Taxonomy" id="1684"/>
    <lineage>
        <taxon>Bacteria</taxon>
        <taxon>Bacillati</taxon>
        <taxon>Actinomycetota</taxon>
        <taxon>Actinomycetes</taxon>
        <taxon>Bifidobacteriales</taxon>
        <taxon>Bifidobacteriaceae</taxon>
        <taxon>Bifidobacterium</taxon>
    </lineage>
</organism>
<sequence length="377" mass="43132">MVRLMVQAYENDLLYRLLRPRHGVTRCINGENPQGGKGEAGNSSSPLGFTRKGHPSLPVLRRGETVTIADIQEPGIIKHMWFTVTDATSPQGLYVLRNLLIKIYWDGEERPSVVSPLGDFFCCGHGRSALVDSLPICVNPTRGFNCYFPMPFSSARIVLVNNHDEDVQSVFYQIDYELNDALPDELMRFHAQWRREPVTTRQQDYTLLDGVAGDGIYVGTYLALTALQSRWWGEGEFKFFIDGDNQFPTWCSTGAEDYFGGAWSFRSETNKDAMHEQTYNRAFMGYPFYSRTSGGEASDYWDDSGPVVRGMYRWHLMDPIIFHQDLRVTWQQIGGRESGMFEREDDVATVAYWYQTEPHLPFPTVVEKPDPNLLMPR</sequence>
<dbReference type="InterPro" id="IPR021345">
    <property type="entry name" value="DUF2961"/>
</dbReference>
<dbReference type="EMBL" id="JWME01000004">
    <property type="protein sequence ID" value="KJY52441.1"/>
    <property type="molecule type" value="Genomic_DNA"/>
</dbReference>
<reference evidence="2 3" key="1">
    <citation type="submission" date="2014-12" db="EMBL/GenBank/DDBJ databases">
        <title>Comparative genomics of the lactic acid bacteria isolated from the honey bee gut.</title>
        <authorList>
            <person name="Ellegaard K.M."/>
            <person name="Tamarit D."/>
            <person name="Javelind E."/>
            <person name="Olofsson T."/>
            <person name="Andersson S.G."/>
            <person name="Vasquez A."/>
        </authorList>
    </citation>
    <scope>NUCLEOTIDE SEQUENCE [LARGE SCALE GENOMIC DNA]</scope>
    <source>
        <strain evidence="2 3">Bin2</strain>
    </source>
</reference>
<dbReference type="AlphaFoldDB" id="A0A0F4L4E2"/>
<name>A0A0F4L4E2_9BIFI</name>
<gene>
    <name evidence="2" type="ORF">JF69_01310</name>
</gene>
<dbReference type="Pfam" id="PF11175">
    <property type="entry name" value="DUF2961"/>
    <property type="match status" value="1"/>
</dbReference>
<feature type="region of interest" description="Disordered" evidence="1">
    <location>
        <begin position="28"/>
        <end position="56"/>
    </location>
</feature>
<evidence type="ECO:0000256" key="1">
    <source>
        <dbReference type="SAM" id="MobiDB-lite"/>
    </source>
</evidence>
<accession>A0A0F4L4E2</accession>
<dbReference type="Proteomes" id="UP000033648">
    <property type="component" value="Unassembled WGS sequence"/>
</dbReference>
<proteinExistence type="predicted"/>
<dbReference type="PATRIC" id="fig|1684.4.peg.144"/>
<protein>
    <recommendedName>
        <fullName evidence="4">DUF2961 domain-containing protein</fullName>
    </recommendedName>
</protein>